<reference evidence="1 2" key="1">
    <citation type="submission" date="2015-08" db="EMBL/GenBank/DDBJ databases">
        <title>Complete genome sequence of Sulfurifustis variabilis.</title>
        <authorList>
            <person name="Miura A."/>
            <person name="Kojima H."/>
            <person name="Fukui M."/>
        </authorList>
    </citation>
    <scope>NUCLEOTIDE SEQUENCE [LARGE SCALE GENOMIC DNA]</scope>
    <source>
        <strain evidence="2">skN76</strain>
    </source>
</reference>
<dbReference type="AlphaFoldDB" id="A0A1B4V2R8"/>
<dbReference type="Proteomes" id="UP000218899">
    <property type="component" value="Chromosome"/>
</dbReference>
<sequence>MLNSPRRSIEAPLSTKAVWPHNTPRASVMYRFRIVSLAFSLCLLAACGGGGGGSGGGDGAGFSDDGSIAGRDLAGVERAVPSTMGALEAI</sequence>
<evidence type="ECO:0000313" key="1">
    <source>
        <dbReference type="EMBL" id="BAU46752.1"/>
    </source>
</evidence>
<accession>A0A1B4V2R8</accession>
<dbReference type="EMBL" id="AP014936">
    <property type="protein sequence ID" value="BAU46752.1"/>
    <property type="molecule type" value="Genomic_DNA"/>
</dbReference>
<keyword evidence="2" id="KW-1185">Reference proteome</keyword>
<dbReference type="KEGG" id="sva:SVA_0170"/>
<name>A0A1B4V2R8_9GAMM</name>
<proteinExistence type="predicted"/>
<gene>
    <name evidence="1" type="ORF">SVA_0170</name>
</gene>
<organism evidence="1 2">
    <name type="scientific">Sulfurifustis variabilis</name>
    <dbReference type="NCBI Taxonomy" id="1675686"/>
    <lineage>
        <taxon>Bacteria</taxon>
        <taxon>Pseudomonadati</taxon>
        <taxon>Pseudomonadota</taxon>
        <taxon>Gammaproteobacteria</taxon>
        <taxon>Acidiferrobacterales</taxon>
        <taxon>Acidiferrobacteraceae</taxon>
        <taxon>Sulfurifustis</taxon>
    </lineage>
</organism>
<protein>
    <submittedName>
        <fullName evidence="1">Uncharacterized protein</fullName>
    </submittedName>
</protein>
<evidence type="ECO:0000313" key="2">
    <source>
        <dbReference type="Proteomes" id="UP000218899"/>
    </source>
</evidence>